<name>A0A6A6W166_9PEZI</name>
<accession>A0A6A6W166</accession>
<evidence type="ECO:0000313" key="2">
    <source>
        <dbReference type="EMBL" id="KAF2755836.1"/>
    </source>
</evidence>
<dbReference type="RefSeq" id="XP_033598287.1">
    <property type="nucleotide sequence ID" value="XM_033749538.1"/>
</dbReference>
<dbReference type="SUPFAM" id="SSF56112">
    <property type="entry name" value="Protein kinase-like (PK-like)"/>
    <property type="match status" value="1"/>
</dbReference>
<dbReference type="InterPro" id="IPR011009">
    <property type="entry name" value="Kinase-like_dom_sf"/>
</dbReference>
<keyword evidence="3" id="KW-1185">Reference proteome</keyword>
<sequence length="574" mass="65491">MGSPLHISGSASTRYYPNASSTELKALCSIAESFPHPQRAIMSSFIQRATDQDIASQYFLAQVSAQDPVTVFNRWISILRETRPILCSDSDLPFLRHVQLRDAARCCISNAQDEEGHDSKLLLVYILSPQFLLNIDVVENRPLREMLIAFIGEANVQKLCTLVGQTNINSKSSQVLLLSPQMFDHFRHGRVSLQSGLLSDLEGQVRYLISCNIRIPGLPVDTESSADFMNHNPNVTSLPDPDLLETHHRFADALAWLDASEYMAEKIHLPKASESQTARSSKQLFPISTWLCSSMNRLFHRLWVSLPGVVRAFTYKCLASIGSMLYGHTGSDRTYRLPFNLYLRVGQMNWASKHQAEMRSLQLVEKYTEIPAPRGIDVVHYGASSFLLMSRCPGQRIGLMFSTMTDENVHSVEEELRRYISQLRRIPNQTRSKYQICNALGGGIQDWRIGDSQREELKFLDEPEFNRYLTHDLPPLTENDLSTISKAHNKSHSIFFTHADLNLLNVLVDDNGRISGIVDWECAGWYPEYWEYTKAHFTVRYTIRWIADVIDRLFPNYQDELQAENLLTSLTPPW</sequence>
<dbReference type="GeneID" id="54490592"/>
<dbReference type="PANTHER" id="PTHR21310:SF58">
    <property type="entry name" value="AMINOGLYCOSIDE PHOSPHOTRANSFERASE DOMAIN-CONTAINING PROTEIN"/>
    <property type="match status" value="1"/>
</dbReference>
<evidence type="ECO:0000259" key="1">
    <source>
        <dbReference type="Pfam" id="PF01636"/>
    </source>
</evidence>
<gene>
    <name evidence="2" type="ORF">EJ05DRAFT_539695</name>
</gene>
<protein>
    <recommendedName>
        <fullName evidence="1">Aminoglycoside phosphotransferase domain-containing protein</fullName>
    </recommendedName>
</protein>
<dbReference type="InterPro" id="IPR002575">
    <property type="entry name" value="Aminoglycoside_PTrfase"/>
</dbReference>
<dbReference type="AlphaFoldDB" id="A0A6A6W166"/>
<dbReference type="InterPro" id="IPR051678">
    <property type="entry name" value="AGP_Transferase"/>
</dbReference>
<dbReference type="Pfam" id="PF01636">
    <property type="entry name" value="APH"/>
    <property type="match status" value="1"/>
</dbReference>
<dbReference type="OrthoDB" id="10003767at2759"/>
<dbReference type="EMBL" id="ML996576">
    <property type="protein sequence ID" value="KAF2755836.1"/>
    <property type="molecule type" value="Genomic_DNA"/>
</dbReference>
<dbReference type="Gene3D" id="3.90.1200.10">
    <property type="match status" value="1"/>
</dbReference>
<proteinExistence type="predicted"/>
<dbReference type="PANTHER" id="PTHR21310">
    <property type="entry name" value="AMINOGLYCOSIDE PHOSPHOTRANSFERASE-RELATED-RELATED"/>
    <property type="match status" value="1"/>
</dbReference>
<evidence type="ECO:0000313" key="3">
    <source>
        <dbReference type="Proteomes" id="UP000799437"/>
    </source>
</evidence>
<organism evidence="2 3">
    <name type="scientific">Pseudovirgaria hyperparasitica</name>
    <dbReference type="NCBI Taxonomy" id="470096"/>
    <lineage>
        <taxon>Eukaryota</taxon>
        <taxon>Fungi</taxon>
        <taxon>Dikarya</taxon>
        <taxon>Ascomycota</taxon>
        <taxon>Pezizomycotina</taxon>
        <taxon>Dothideomycetes</taxon>
        <taxon>Dothideomycetes incertae sedis</taxon>
        <taxon>Acrospermales</taxon>
        <taxon>Acrospermaceae</taxon>
        <taxon>Pseudovirgaria</taxon>
    </lineage>
</organism>
<dbReference type="Gene3D" id="3.30.200.150">
    <property type="match status" value="1"/>
</dbReference>
<feature type="domain" description="Aminoglycoside phosphotransferase" evidence="1">
    <location>
        <begin position="350"/>
        <end position="557"/>
    </location>
</feature>
<dbReference type="Proteomes" id="UP000799437">
    <property type="component" value="Unassembled WGS sequence"/>
</dbReference>
<dbReference type="CDD" id="cd05120">
    <property type="entry name" value="APH_ChoK_like"/>
    <property type="match status" value="1"/>
</dbReference>
<reference evidence="2" key="1">
    <citation type="journal article" date="2020" name="Stud. Mycol.">
        <title>101 Dothideomycetes genomes: a test case for predicting lifestyles and emergence of pathogens.</title>
        <authorList>
            <person name="Haridas S."/>
            <person name="Albert R."/>
            <person name="Binder M."/>
            <person name="Bloem J."/>
            <person name="Labutti K."/>
            <person name="Salamov A."/>
            <person name="Andreopoulos B."/>
            <person name="Baker S."/>
            <person name="Barry K."/>
            <person name="Bills G."/>
            <person name="Bluhm B."/>
            <person name="Cannon C."/>
            <person name="Castanera R."/>
            <person name="Culley D."/>
            <person name="Daum C."/>
            <person name="Ezra D."/>
            <person name="Gonzalez J."/>
            <person name="Henrissat B."/>
            <person name="Kuo A."/>
            <person name="Liang C."/>
            <person name="Lipzen A."/>
            <person name="Lutzoni F."/>
            <person name="Magnuson J."/>
            <person name="Mondo S."/>
            <person name="Nolan M."/>
            <person name="Ohm R."/>
            <person name="Pangilinan J."/>
            <person name="Park H.-J."/>
            <person name="Ramirez L."/>
            <person name="Alfaro M."/>
            <person name="Sun H."/>
            <person name="Tritt A."/>
            <person name="Yoshinaga Y."/>
            <person name="Zwiers L.-H."/>
            <person name="Turgeon B."/>
            <person name="Goodwin S."/>
            <person name="Spatafora J."/>
            <person name="Crous P."/>
            <person name="Grigoriev I."/>
        </authorList>
    </citation>
    <scope>NUCLEOTIDE SEQUENCE</scope>
    <source>
        <strain evidence="2">CBS 121739</strain>
    </source>
</reference>